<keyword evidence="7" id="KW-0540">Nuclease</keyword>
<dbReference type="GO" id="GO:0009307">
    <property type="term" value="P:DNA restriction-modification system"/>
    <property type="evidence" value="ECO:0007669"/>
    <property type="project" value="UniProtKB-KW"/>
</dbReference>
<dbReference type="CDD" id="cd17515">
    <property type="entry name" value="RMtype1_S_MjaORF132P_Sau1132ORF3780P-TRD1-CR1_like"/>
    <property type="match status" value="1"/>
</dbReference>
<dbReference type="PANTHER" id="PTHR30408:SF12">
    <property type="entry name" value="TYPE I RESTRICTION ENZYME MJAVIII SPECIFICITY SUBUNIT"/>
    <property type="match status" value="1"/>
</dbReference>
<dbReference type="AlphaFoldDB" id="A0A936Z5R1"/>
<comment type="caution">
    <text evidence="7">The sequence shown here is derived from an EMBL/GenBank/DDBJ whole genome shotgun (WGS) entry which is preliminary data.</text>
</comment>
<sequence length="383" mass="40904">MTRHPTARIGDFCQTGSGSTPSRSQQERYYAGGAIPWVKSGELREGLIVKTEEHVTDAAVKETAVKLVPAGAILLAMYGATVGRLAILGVEATTNQAVCHIVPDAETADTQYLYRAIAGQVPAIIAMGVGGAQPNISQAIVKNLQVPLPPLPEQRRIAAILNKADALRAKRREALAELDSLTESMFIEMFGDPRELPLSWPSKPLKALGTVMTGRTPSSTKEGMFGGAVPFITPGDLECDEPPKRTLTEEGVVEVNSVRAGASLVCCIGTIGKMGMTKVRSAFNQQINAVDWNETVDDAYGLAALRFLKSQMAAQAASTTVPILNKSAFERFEIPVPPLPLQSTFATRIKAVEALKVSHRTALAALDALFASLQHRAFSGQLS</sequence>
<dbReference type="PANTHER" id="PTHR30408">
    <property type="entry name" value="TYPE-1 RESTRICTION ENZYME ECOKI SPECIFICITY PROTEIN"/>
    <property type="match status" value="1"/>
</dbReference>
<evidence type="ECO:0000256" key="2">
    <source>
        <dbReference type="ARBA" id="ARBA00022747"/>
    </source>
</evidence>
<evidence type="ECO:0000259" key="6">
    <source>
        <dbReference type="Pfam" id="PF01420"/>
    </source>
</evidence>
<dbReference type="SUPFAM" id="SSF116734">
    <property type="entry name" value="DNA methylase specificity domain"/>
    <property type="match status" value="2"/>
</dbReference>
<dbReference type="InterPro" id="IPR000055">
    <property type="entry name" value="Restrct_endonuc_typeI_TRD"/>
</dbReference>
<dbReference type="InterPro" id="IPR052021">
    <property type="entry name" value="Type-I_RS_S_subunit"/>
</dbReference>
<dbReference type="Gene3D" id="3.90.220.20">
    <property type="entry name" value="DNA methylase specificity domains"/>
    <property type="match status" value="2"/>
</dbReference>
<organism evidence="7 8">
    <name type="scientific">Ramlibacter monticola</name>
    <dbReference type="NCBI Taxonomy" id="1926872"/>
    <lineage>
        <taxon>Bacteria</taxon>
        <taxon>Pseudomonadati</taxon>
        <taxon>Pseudomonadota</taxon>
        <taxon>Betaproteobacteria</taxon>
        <taxon>Burkholderiales</taxon>
        <taxon>Comamonadaceae</taxon>
        <taxon>Ramlibacter</taxon>
    </lineage>
</organism>
<keyword evidence="7" id="KW-0255">Endonuclease</keyword>
<dbReference type="Proteomes" id="UP000599109">
    <property type="component" value="Unassembled WGS sequence"/>
</dbReference>
<gene>
    <name evidence="7" type="ORF">JJ685_23700</name>
</gene>
<dbReference type="CDD" id="cd17293">
    <property type="entry name" value="RMtype1_S_Ppo21ORF8840P_TRD1-CR1_like"/>
    <property type="match status" value="1"/>
</dbReference>
<keyword evidence="3" id="KW-0238">DNA-binding</keyword>
<evidence type="ECO:0000313" key="8">
    <source>
        <dbReference type="Proteomes" id="UP000599109"/>
    </source>
</evidence>
<keyword evidence="7" id="KW-0378">Hydrolase</keyword>
<feature type="domain" description="Type I restriction modification DNA specificity" evidence="6">
    <location>
        <begin position="8"/>
        <end position="173"/>
    </location>
</feature>
<dbReference type="GO" id="GO:0003677">
    <property type="term" value="F:DNA binding"/>
    <property type="evidence" value="ECO:0007669"/>
    <property type="project" value="UniProtKB-KW"/>
</dbReference>
<reference evidence="7 8" key="1">
    <citation type="journal article" date="2017" name="Int. J. Syst. Evol. Microbiol.">
        <title>Ramlibacter monticola sp. nov., isolated from forest soil.</title>
        <authorList>
            <person name="Chaudhary D.K."/>
            <person name="Kim J."/>
        </authorList>
    </citation>
    <scope>NUCLEOTIDE SEQUENCE [LARGE SCALE GENOMIC DNA]</scope>
    <source>
        <strain evidence="7 8">KACC 19175</strain>
    </source>
</reference>
<keyword evidence="4" id="KW-0175">Coiled coil</keyword>
<proteinExistence type="inferred from homology"/>
<dbReference type="RefSeq" id="WP_201676828.1">
    <property type="nucleotide sequence ID" value="NZ_JAEQNE010000007.1"/>
</dbReference>
<protein>
    <submittedName>
        <fullName evidence="7">Restriction endonuclease subunit S</fullName>
    </submittedName>
</protein>
<evidence type="ECO:0000256" key="4">
    <source>
        <dbReference type="SAM" id="Coils"/>
    </source>
</evidence>
<feature type="compositionally biased region" description="Polar residues" evidence="5">
    <location>
        <begin position="14"/>
        <end position="24"/>
    </location>
</feature>
<dbReference type="InterPro" id="IPR044946">
    <property type="entry name" value="Restrct_endonuc_typeI_TRD_sf"/>
</dbReference>
<evidence type="ECO:0000313" key="7">
    <source>
        <dbReference type="EMBL" id="MBL0394165.1"/>
    </source>
</evidence>
<feature type="coiled-coil region" evidence="4">
    <location>
        <begin position="157"/>
        <end position="184"/>
    </location>
</feature>
<dbReference type="GO" id="GO:0004519">
    <property type="term" value="F:endonuclease activity"/>
    <property type="evidence" value="ECO:0007669"/>
    <property type="project" value="UniProtKB-KW"/>
</dbReference>
<dbReference type="Pfam" id="PF01420">
    <property type="entry name" value="Methylase_S"/>
    <property type="match status" value="2"/>
</dbReference>
<feature type="domain" description="Type I restriction modification DNA specificity" evidence="6">
    <location>
        <begin position="199"/>
        <end position="354"/>
    </location>
</feature>
<keyword evidence="2" id="KW-0680">Restriction system</keyword>
<evidence type="ECO:0000256" key="3">
    <source>
        <dbReference type="ARBA" id="ARBA00023125"/>
    </source>
</evidence>
<keyword evidence="8" id="KW-1185">Reference proteome</keyword>
<accession>A0A936Z5R1</accession>
<comment type="similarity">
    <text evidence="1">Belongs to the type-I restriction system S methylase family.</text>
</comment>
<evidence type="ECO:0000256" key="5">
    <source>
        <dbReference type="SAM" id="MobiDB-lite"/>
    </source>
</evidence>
<name>A0A936Z5R1_9BURK</name>
<dbReference type="EMBL" id="JAEQNE010000007">
    <property type="protein sequence ID" value="MBL0394165.1"/>
    <property type="molecule type" value="Genomic_DNA"/>
</dbReference>
<evidence type="ECO:0000256" key="1">
    <source>
        <dbReference type="ARBA" id="ARBA00010923"/>
    </source>
</evidence>
<feature type="region of interest" description="Disordered" evidence="5">
    <location>
        <begin position="1"/>
        <end position="25"/>
    </location>
</feature>